<gene>
    <name evidence="2" type="ORF">GEV33_011366</name>
</gene>
<organism evidence="2 3">
    <name type="scientific">Tenebrio molitor</name>
    <name type="common">Yellow mealworm beetle</name>
    <dbReference type="NCBI Taxonomy" id="7067"/>
    <lineage>
        <taxon>Eukaryota</taxon>
        <taxon>Metazoa</taxon>
        <taxon>Ecdysozoa</taxon>
        <taxon>Arthropoda</taxon>
        <taxon>Hexapoda</taxon>
        <taxon>Insecta</taxon>
        <taxon>Pterygota</taxon>
        <taxon>Neoptera</taxon>
        <taxon>Endopterygota</taxon>
        <taxon>Coleoptera</taxon>
        <taxon>Polyphaga</taxon>
        <taxon>Cucujiformia</taxon>
        <taxon>Tenebrionidae</taxon>
        <taxon>Tenebrio</taxon>
    </lineage>
</organism>
<sequence>MDGDVAVVEAAQVRIQTEICTIRLLFYCFNFRTVQDLDGFKCDRSRSLYCILETIIYKALQKHGRQLAPRIGISPSKSLSSILQGFATNSSPSSELRRVNRYDQIFEELLPLVNLKWGKFENIRDQVCDVWRRPDKLERSSVKHGCILGPDLPPSLQVEKGQDCTVDTIAIINLSNSQLVEEERRGGRPSYPINPWPIRRDSPSVNMNVATKNQYKEKMRCVCPDPTYVKPNEKQRYRDAHLLHNQNPNPVRSSDVACMTPVRIPTPIRHPERASVPVAVRGPHGSVLGPLQITNNCAVFVLRNARQHSVRVLTGRTLAIIVIQQIVAHEKGNIQEDLEQIDTCRCRARSTYTQFRGRCKRPEEKQGVRERYSEILDRSSKKIKRVYGIFIFEKRQEDPEGTEKLGDRGRSGEDRRKLGKILEGNKNIWEKYRKIWDGRSRVDDTAKYMSFKGHPGEIGQGPSKIQGKWEEIQGYRGEELRYLEEIQENPRDSEQIRTDLESIQRDPEYISQFRWELKEDKTGPWDIQKDSEKRQEDPGEIQGNPWKMQKALEEIQEIQRNRGGKDRIQLDSSLLKFDQRGRLNYQQEHVRLWNRYLVEMDAGCGYIKHPLLSYFHLENAKEEANRFYHTKIPIPPNCWLIKISTKTDILSAISSATMEQFTEQSRTVFHVDPILLYNPCPVLFLLHVNKDLIKPDQIFLLDKSR</sequence>
<evidence type="ECO:0000313" key="2">
    <source>
        <dbReference type="EMBL" id="KAH0811425.1"/>
    </source>
</evidence>
<reference evidence="2" key="2">
    <citation type="submission" date="2021-08" db="EMBL/GenBank/DDBJ databases">
        <authorList>
            <person name="Eriksson T."/>
        </authorList>
    </citation>
    <scope>NUCLEOTIDE SEQUENCE</scope>
    <source>
        <strain evidence="2">Stoneville</strain>
        <tissue evidence="2">Whole head</tissue>
    </source>
</reference>
<feature type="compositionally biased region" description="Basic and acidic residues" evidence="1">
    <location>
        <begin position="524"/>
        <end position="537"/>
    </location>
</feature>
<dbReference type="EMBL" id="JABDTM020026812">
    <property type="protein sequence ID" value="KAH0811425.1"/>
    <property type="molecule type" value="Genomic_DNA"/>
</dbReference>
<proteinExistence type="predicted"/>
<keyword evidence="3" id="KW-1185">Reference proteome</keyword>
<evidence type="ECO:0000256" key="1">
    <source>
        <dbReference type="SAM" id="MobiDB-lite"/>
    </source>
</evidence>
<accession>A0A8J6HB71</accession>
<feature type="region of interest" description="Disordered" evidence="1">
    <location>
        <begin position="524"/>
        <end position="547"/>
    </location>
</feature>
<dbReference type="AlphaFoldDB" id="A0A8J6HB71"/>
<comment type="caution">
    <text evidence="2">The sequence shown here is derived from an EMBL/GenBank/DDBJ whole genome shotgun (WGS) entry which is preliminary data.</text>
</comment>
<reference evidence="2" key="1">
    <citation type="journal article" date="2020" name="J Insects Food Feed">
        <title>The yellow mealworm (Tenebrio molitor) genome: a resource for the emerging insects as food and feed industry.</title>
        <authorList>
            <person name="Eriksson T."/>
            <person name="Andere A."/>
            <person name="Kelstrup H."/>
            <person name="Emery V."/>
            <person name="Picard C."/>
        </authorList>
    </citation>
    <scope>NUCLEOTIDE SEQUENCE</scope>
    <source>
        <strain evidence="2">Stoneville</strain>
        <tissue evidence="2">Whole head</tissue>
    </source>
</reference>
<dbReference type="Proteomes" id="UP000719412">
    <property type="component" value="Unassembled WGS sequence"/>
</dbReference>
<evidence type="ECO:0000313" key="3">
    <source>
        <dbReference type="Proteomes" id="UP000719412"/>
    </source>
</evidence>
<protein>
    <submittedName>
        <fullName evidence="2">Uncharacterized protein</fullName>
    </submittedName>
</protein>
<name>A0A8J6HB71_TENMO</name>